<organism evidence="15 16">
    <name type="scientific">Cricetulus griseus</name>
    <name type="common">Chinese hamster</name>
    <name type="synonym">Cricetulus barabensis griseus</name>
    <dbReference type="NCBI Taxonomy" id="10029"/>
    <lineage>
        <taxon>Eukaryota</taxon>
        <taxon>Metazoa</taxon>
        <taxon>Chordata</taxon>
        <taxon>Craniata</taxon>
        <taxon>Vertebrata</taxon>
        <taxon>Euteleostomi</taxon>
        <taxon>Mammalia</taxon>
        <taxon>Eutheria</taxon>
        <taxon>Euarchontoglires</taxon>
        <taxon>Glires</taxon>
        <taxon>Rodentia</taxon>
        <taxon>Myomorpha</taxon>
        <taxon>Muroidea</taxon>
        <taxon>Cricetidae</taxon>
        <taxon>Cricetinae</taxon>
        <taxon>Cricetulus</taxon>
    </lineage>
</organism>
<keyword evidence="11" id="KW-0325">Glycoprotein</keyword>
<feature type="transmembrane region" description="Helical" evidence="13">
    <location>
        <begin position="254"/>
        <end position="273"/>
    </location>
</feature>
<comment type="subcellular location">
    <subcellularLocation>
        <location evidence="2 13">Cell membrane</location>
        <topology evidence="2 13">Multi-pass membrane protein</topology>
    </subcellularLocation>
</comment>
<keyword evidence="10 13" id="KW-0675">Receptor</keyword>
<sequence>MIFLYQTIIGSLGNCLLFCYYNFHCFMRRTGRSTYLIVQHLTLANFLVILTKGVPQTMAALGMKDFLSDTGCKLVFYVHRVSRGMCVGSTCFLSVFQAITVSPMVSRWKEVKRHISERMGTAHILTSCWLVNMLLYVIVPMRVTSQQYGMEKMSFGYCGAVSTRITYPLHLILWSSYDVLCLGLMVWSSGFMIFILHRHKHQVQHIRSTNYSLRSCPESRATRGILALVSTFVLSYVLSSVFSLTMALSIGPGVWLVKTSALMAACFSVAAYMPASHRISVLLSACCGRSVYSSRLVR</sequence>
<name>G3I2Q3_CRIGR</name>
<evidence type="ECO:0000259" key="14">
    <source>
        <dbReference type="PROSITE" id="PS50262"/>
    </source>
</evidence>
<dbReference type="PROSITE" id="PS50262">
    <property type="entry name" value="G_PROTEIN_RECEP_F1_2"/>
    <property type="match status" value="1"/>
</dbReference>
<dbReference type="InParanoid" id="G3I2Q3"/>
<evidence type="ECO:0000256" key="8">
    <source>
        <dbReference type="ARBA" id="ARBA00023040"/>
    </source>
</evidence>
<keyword evidence="5 13" id="KW-0589">Pheromone response</keyword>
<evidence type="ECO:0000256" key="4">
    <source>
        <dbReference type="ARBA" id="ARBA00022475"/>
    </source>
</evidence>
<evidence type="ECO:0000256" key="5">
    <source>
        <dbReference type="ARBA" id="ARBA00022507"/>
    </source>
</evidence>
<dbReference type="EMBL" id="JH001142">
    <property type="protein sequence ID" value="EGW09785.1"/>
    <property type="molecule type" value="Genomic_DNA"/>
</dbReference>
<keyword evidence="8 13" id="KW-0297">G-protein coupled receptor</keyword>
<feature type="domain" description="G-protein coupled receptors family 1 profile" evidence="14">
    <location>
        <begin position="13"/>
        <end position="292"/>
    </location>
</feature>
<dbReference type="SUPFAM" id="SSF81321">
    <property type="entry name" value="Family A G protein-coupled receptor-like"/>
    <property type="match status" value="1"/>
</dbReference>
<feature type="transmembrane region" description="Helical" evidence="13">
    <location>
        <begin position="171"/>
        <end position="196"/>
    </location>
</feature>
<protein>
    <recommendedName>
        <fullName evidence="13">Vomeronasal type-1 receptor</fullName>
    </recommendedName>
</protein>
<evidence type="ECO:0000256" key="6">
    <source>
        <dbReference type="ARBA" id="ARBA00022692"/>
    </source>
</evidence>
<evidence type="ECO:0000256" key="7">
    <source>
        <dbReference type="ARBA" id="ARBA00022989"/>
    </source>
</evidence>
<feature type="transmembrane region" description="Helical" evidence="13">
    <location>
        <begin position="224"/>
        <end position="248"/>
    </location>
</feature>
<evidence type="ECO:0000313" key="16">
    <source>
        <dbReference type="Proteomes" id="UP000001075"/>
    </source>
</evidence>
<proteinExistence type="inferred from homology"/>
<evidence type="ECO:0000256" key="2">
    <source>
        <dbReference type="ARBA" id="ARBA00004651"/>
    </source>
</evidence>
<dbReference type="GO" id="GO:0005886">
    <property type="term" value="C:plasma membrane"/>
    <property type="evidence" value="ECO:0007669"/>
    <property type="project" value="UniProtKB-SubCell"/>
</dbReference>
<dbReference type="Pfam" id="PF03402">
    <property type="entry name" value="V1R"/>
    <property type="match status" value="1"/>
</dbReference>
<dbReference type="Proteomes" id="UP000001075">
    <property type="component" value="Unassembled WGS sequence"/>
</dbReference>
<feature type="transmembrane region" description="Helical" evidence="13">
    <location>
        <begin position="120"/>
        <end position="139"/>
    </location>
</feature>
<keyword evidence="7 13" id="KW-1133">Transmembrane helix</keyword>
<dbReference type="PANTHER" id="PTHR24062">
    <property type="entry name" value="VOMERONASAL TYPE-1 RECEPTOR"/>
    <property type="match status" value="1"/>
</dbReference>
<evidence type="ECO:0000256" key="10">
    <source>
        <dbReference type="ARBA" id="ARBA00023170"/>
    </source>
</evidence>
<reference evidence="16" key="1">
    <citation type="journal article" date="2011" name="Nat. Biotechnol.">
        <title>The genomic sequence of the Chinese hamster ovary (CHO)-K1 cell line.</title>
        <authorList>
            <person name="Xu X."/>
            <person name="Nagarajan H."/>
            <person name="Lewis N.E."/>
            <person name="Pan S."/>
            <person name="Cai Z."/>
            <person name="Liu X."/>
            <person name="Chen W."/>
            <person name="Xie M."/>
            <person name="Wang W."/>
            <person name="Hammond S."/>
            <person name="Andersen M.R."/>
            <person name="Neff N."/>
            <person name="Passarelli B."/>
            <person name="Koh W."/>
            <person name="Fan H.C."/>
            <person name="Wang J."/>
            <person name="Gui Y."/>
            <person name="Lee K.H."/>
            <person name="Betenbaugh M.J."/>
            <person name="Quake S.R."/>
            <person name="Famili I."/>
            <person name="Palsson B.O."/>
            <person name="Wang J."/>
        </authorList>
    </citation>
    <scope>NUCLEOTIDE SEQUENCE [LARGE SCALE GENOMIC DNA]</scope>
    <source>
        <strain evidence="16">CHO K1 cell line</strain>
    </source>
</reference>
<evidence type="ECO:0000256" key="11">
    <source>
        <dbReference type="ARBA" id="ARBA00023180"/>
    </source>
</evidence>
<dbReference type="PRINTS" id="PR01534">
    <property type="entry name" value="VOMERONASL1R"/>
</dbReference>
<evidence type="ECO:0000256" key="12">
    <source>
        <dbReference type="ARBA" id="ARBA00023224"/>
    </source>
</evidence>
<keyword evidence="9 13" id="KW-0472">Membrane</keyword>
<keyword evidence="4 13" id="KW-1003">Cell membrane</keyword>
<evidence type="ECO:0000256" key="9">
    <source>
        <dbReference type="ARBA" id="ARBA00023136"/>
    </source>
</evidence>
<dbReference type="FunFam" id="1.20.1070.10:FF:000033">
    <property type="entry name" value="Vomeronasal type-1 receptor"/>
    <property type="match status" value="1"/>
</dbReference>
<dbReference type="InterPro" id="IPR004072">
    <property type="entry name" value="Vmron_rcpt_1"/>
</dbReference>
<dbReference type="GO" id="GO:0019236">
    <property type="term" value="P:response to pheromone"/>
    <property type="evidence" value="ECO:0007669"/>
    <property type="project" value="UniProtKB-KW"/>
</dbReference>
<feature type="transmembrane region" description="Helical" evidence="13">
    <location>
        <begin position="6"/>
        <end position="23"/>
    </location>
</feature>
<gene>
    <name evidence="15" type="ORF">I79_017696</name>
</gene>
<keyword evidence="12 13" id="KW-0807">Transducer</keyword>
<dbReference type="AlphaFoldDB" id="G3I2Q3"/>
<evidence type="ECO:0000313" key="15">
    <source>
        <dbReference type="EMBL" id="EGW09785.1"/>
    </source>
</evidence>
<dbReference type="eggNOG" id="ENOG502RD1P">
    <property type="taxonomic scope" value="Eukaryota"/>
</dbReference>
<keyword evidence="6 13" id="KW-0812">Transmembrane</keyword>
<dbReference type="PaxDb" id="10029-XP_007636768.1"/>
<evidence type="ECO:0000256" key="13">
    <source>
        <dbReference type="RuleBase" id="RU364061"/>
    </source>
</evidence>
<comment type="similarity">
    <text evidence="3 13">Belongs to the G-protein coupled receptor 1 family.</text>
</comment>
<accession>G3I2Q3</accession>
<dbReference type="Gene3D" id="1.20.1070.10">
    <property type="entry name" value="Rhodopsin 7-helix transmembrane proteins"/>
    <property type="match status" value="1"/>
</dbReference>
<dbReference type="InterPro" id="IPR017452">
    <property type="entry name" value="GPCR_Rhodpsn_7TM"/>
</dbReference>
<dbReference type="GO" id="GO:0016503">
    <property type="term" value="F:pheromone receptor activity"/>
    <property type="evidence" value="ECO:0007669"/>
    <property type="project" value="InterPro"/>
</dbReference>
<evidence type="ECO:0000256" key="3">
    <source>
        <dbReference type="ARBA" id="ARBA00010663"/>
    </source>
</evidence>
<dbReference type="GO" id="GO:0007606">
    <property type="term" value="P:sensory perception of chemical stimulus"/>
    <property type="evidence" value="ECO:0007669"/>
    <property type="project" value="UniProtKB-ARBA"/>
</dbReference>
<evidence type="ECO:0000256" key="1">
    <source>
        <dbReference type="ARBA" id="ARBA00003878"/>
    </source>
</evidence>
<comment type="function">
    <text evidence="1">Putative pheromone receptor.</text>
</comment>